<dbReference type="KEGG" id="schv:BRCON_0239"/>
<dbReference type="InterPro" id="IPR052894">
    <property type="entry name" value="AsmA-related"/>
</dbReference>
<sequence>MLGISIAAALLILVYNVPLEAQWLTEKLRTQVELATHAKLEFESAGFFLGQLKCVVRRPMLLADAEQAAPIVSAERVSIQLNPFALVGLSRKIIGTITIESPSPLEFIYDEHGLQLAPPFRSLLERIQAENQVRTGERVPPIQAVEIRDASVRLIRKETAVIALPSRPRGKEFSPTSVTLSLTNLRVRAADEKRYDGRAEGIVELGHASTPFQMSLSILGSDDLRAELIMPQLAVQNVLIPMPPLRATAEQVSLNLRVLREEQELRCFGGATAQTLYVSLPTRKLQFSDQALDFSWALRLTQSSKEIEIERLNLQSPNAAVELSGRIGLSPLAYDLGVRFERFGGSWAQILAAFASQQHASFDLPPDGLRGQIAFAGTPERIHSLLGTVRVTSATVALDGLRDPLREVGGELSFEPQRVVLRQLAASLKESTIRAEGDFQGDLLTSRSGVIRLNWHLKSSLADLATVARTVPPLRRGLLLDELTLIEGLLESQGDYEQVVDLSDRKLTQPPRLRGNMQFRQVAVSHPRLPAPIREVNGSVTFENETLRINRLQGRLDHNHIDIEGMISGTGGFWENAVATGTATVKLELAELVGYLSRNSQRPLPASNVTGAAEARLRFAIPLTDIPKSSFSVEGTVANAGFSLRNDVVDADIRRANAQLRYQSTTGNLEISKVAAEVNGTPLTADFSADAKQVTIAARSSFDLETLMRISPKIARWYELAGPAQGDVRIQLMTPSAGQATASNSLRPVASLTELPRRISSAFQDGTFQLKGTVTVGNNERGATIRHRSMPPARTLPYGLSVPRAELANFRGTGILDGITLLVPEGQPATCDMADTKNCRVSGTITFVPGNLPKIIFRAETEGEAKLDTWLTGWGMEAPRGGPPPQGHRHFELEGTFSANRVTYKGLQAGRGTGVVAYFYTQGEPERRTEFRRVRIEGFGGIMAGEGYIISRKDEPANFPRWGAQVNLEHVQIPPVMRWVFTDPRTVNGTITARISLEGVRADSSRLSGSGSATLYEVEVGRLPFILRLFQFLNLTQTRRGFFEKSVYNSKPNTEFRIKDGVLTCDHVALETEGLLLELHGKYFLQNHSIDSIVRLNIFESTLLGGLPIVDELARFADRTLGRWIMAFRVSGPAANPSIQPVPLPMVQGILPPRPE</sequence>
<evidence type="ECO:0000313" key="1">
    <source>
        <dbReference type="EMBL" id="AXA35016.1"/>
    </source>
</evidence>
<accession>A0A2Z4Y274</accession>
<dbReference type="EMBL" id="CP030759">
    <property type="protein sequence ID" value="AXA35016.1"/>
    <property type="molecule type" value="Genomic_DNA"/>
</dbReference>
<dbReference type="Proteomes" id="UP000262583">
    <property type="component" value="Chromosome"/>
</dbReference>
<dbReference type="GO" id="GO:0090313">
    <property type="term" value="P:regulation of protein targeting to membrane"/>
    <property type="evidence" value="ECO:0007669"/>
    <property type="project" value="TreeGrafter"/>
</dbReference>
<gene>
    <name evidence="1" type="ORF">BRCON_0239</name>
</gene>
<name>A0A2Z4Y274_SUMC1</name>
<protein>
    <recommendedName>
        <fullName evidence="3">AsmA-like C-terminal domain-containing protein</fullName>
    </recommendedName>
</protein>
<evidence type="ECO:0008006" key="3">
    <source>
        <dbReference type="Google" id="ProtNLM"/>
    </source>
</evidence>
<dbReference type="PANTHER" id="PTHR30441">
    <property type="entry name" value="DUF748 DOMAIN-CONTAINING PROTEIN"/>
    <property type="match status" value="1"/>
</dbReference>
<proteinExistence type="predicted"/>
<dbReference type="GO" id="GO:0005886">
    <property type="term" value="C:plasma membrane"/>
    <property type="evidence" value="ECO:0007669"/>
    <property type="project" value="TreeGrafter"/>
</dbReference>
<evidence type="ECO:0000313" key="2">
    <source>
        <dbReference type="Proteomes" id="UP000262583"/>
    </source>
</evidence>
<reference evidence="1 2" key="1">
    <citation type="submission" date="2018-05" db="EMBL/GenBank/DDBJ databases">
        <title>A metagenomic window into the 2 km-deep terrestrial subsurface aquifer revealed taxonomically and functionally diverse microbial community comprising novel uncultured bacterial lineages.</title>
        <authorList>
            <person name="Kadnikov V.V."/>
            <person name="Mardanov A.V."/>
            <person name="Beletsky A.V."/>
            <person name="Banks D."/>
            <person name="Pimenov N.V."/>
            <person name="Frank Y.A."/>
            <person name="Karnachuk O.V."/>
            <person name="Ravin N.V."/>
        </authorList>
    </citation>
    <scope>NUCLEOTIDE SEQUENCE [LARGE SCALE GENOMIC DNA]</scope>
    <source>
        <strain evidence="1">BY</strain>
    </source>
</reference>
<dbReference type="PANTHER" id="PTHR30441:SF8">
    <property type="entry name" value="DUF748 DOMAIN-CONTAINING PROTEIN"/>
    <property type="match status" value="1"/>
</dbReference>
<organism evidence="1 2">
    <name type="scientific">Sumerlaea chitinivorans</name>
    <dbReference type="NCBI Taxonomy" id="2250252"/>
    <lineage>
        <taxon>Bacteria</taxon>
        <taxon>Candidatus Sumerlaeota</taxon>
        <taxon>Candidatus Sumerlaeia</taxon>
        <taxon>Candidatus Sumerlaeales</taxon>
        <taxon>Candidatus Sumerlaeaceae</taxon>
        <taxon>Candidatus Sumerlaea</taxon>
    </lineage>
</organism>
<dbReference type="AlphaFoldDB" id="A0A2Z4Y274"/>